<organism evidence="4 5">
    <name type="scientific">Gordonia defluvii</name>
    <dbReference type="NCBI Taxonomy" id="283718"/>
    <lineage>
        <taxon>Bacteria</taxon>
        <taxon>Bacillati</taxon>
        <taxon>Actinomycetota</taxon>
        <taxon>Actinomycetes</taxon>
        <taxon>Mycobacteriales</taxon>
        <taxon>Gordoniaceae</taxon>
        <taxon>Gordonia</taxon>
    </lineage>
</organism>
<evidence type="ECO:0000256" key="1">
    <source>
        <dbReference type="ARBA" id="ARBA00023125"/>
    </source>
</evidence>
<feature type="domain" description="HTH tetR-type" evidence="3">
    <location>
        <begin position="1"/>
        <end position="55"/>
    </location>
</feature>
<dbReference type="Gene3D" id="1.10.357.10">
    <property type="entry name" value="Tetracycline Repressor, domain 2"/>
    <property type="match status" value="1"/>
</dbReference>
<evidence type="ECO:0000313" key="5">
    <source>
        <dbReference type="Proteomes" id="UP001501035"/>
    </source>
</evidence>
<dbReference type="InterPro" id="IPR050109">
    <property type="entry name" value="HTH-type_TetR-like_transc_reg"/>
</dbReference>
<protein>
    <submittedName>
        <fullName evidence="4">TetR/AcrR family transcriptional regulator</fullName>
    </submittedName>
</protein>
<dbReference type="Proteomes" id="UP001501035">
    <property type="component" value="Unassembled WGS sequence"/>
</dbReference>
<dbReference type="PANTHER" id="PTHR30055">
    <property type="entry name" value="HTH-TYPE TRANSCRIPTIONAL REGULATOR RUTR"/>
    <property type="match status" value="1"/>
</dbReference>
<proteinExistence type="predicted"/>
<evidence type="ECO:0000313" key="4">
    <source>
        <dbReference type="EMBL" id="GAA3024417.1"/>
    </source>
</evidence>
<dbReference type="InterPro" id="IPR001647">
    <property type="entry name" value="HTH_TetR"/>
</dbReference>
<comment type="caution">
    <text evidence="4">The sequence shown here is derived from an EMBL/GenBank/DDBJ whole genome shotgun (WGS) entry which is preliminary data.</text>
</comment>
<dbReference type="InterPro" id="IPR009057">
    <property type="entry name" value="Homeodomain-like_sf"/>
</dbReference>
<gene>
    <name evidence="4" type="ORF">GCM10010528_03020</name>
</gene>
<keyword evidence="5" id="KW-1185">Reference proteome</keyword>
<dbReference type="SUPFAM" id="SSF46689">
    <property type="entry name" value="Homeodomain-like"/>
    <property type="match status" value="1"/>
</dbReference>
<dbReference type="Pfam" id="PF00440">
    <property type="entry name" value="TetR_N"/>
    <property type="match status" value="1"/>
</dbReference>
<accession>A0ABP6KUN5</accession>
<feature type="DNA-binding region" description="H-T-H motif" evidence="2">
    <location>
        <begin position="18"/>
        <end position="37"/>
    </location>
</feature>
<dbReference type="SUPFAM" id="SSF48498">
    <property type="entry name" value="Tetracyclin repressor-like, C-terminal domain"/>
    <property type="match status" value="1"/>
</dbReference>
<keyword evidence="1 2" id="KW-0238">DNA-binding</keyword>
<evidence type="ECO:0000256" key="2">
    <source>
        <dbReference type="PROSITE-ProRule" id="PRU00335"/>
    </source>
</evidence>
<reference evidence="5" key="1">
    <citation type="journal article" date="2019" name="Int. J. Syst. Evol. Microbiol.">
        <title>The Global Catalogue of Microorganisms (GCM) 10K type strain sequencing project: providing services to taxonomists for standard genome sequencing and annotation.</title>
        <authorList>
            <consortium name="The Broad Institute Genomics Platform"/>
            <consortium name="The Broad Institute Genome Sequencing Center for Infectious Disease"/>
            <person name="Wu L."/>
            <person name="Ma J."/>
        </authorList>
    </citation>
    <scope>NUCLEOTIDE SEQUENCE [LARGE SCALE GENOMIC DNA]</scope>
    <source>
        <strain evidence="5">JCM 14234</strain>
    </source>
</reference>
<name>A0ABP6KUN5_9ACTN</name>
<dbReference type="EMBL" id="BAAAVS010000002">
    <property type="protein sequence ID" value="GAA3024417.1"/>
    <property type="molecule type" value="Genomic_DNA"/>
</dbReference>
<evidence type="ECO:0000259" key="3">
    <source>
        <dbReference type="PROSITE" id="PS50977"/>
    </source>
</evidence>
<dbReference type="PROSITE" id="PS50977">
    <property type="entry name" value="HTH_TETR_2"/>
    <property type="match status" value="1"/>
</dbReference>
<dbReference type="InterPro" id="IPR036271">
    <property type="entry name" value="Tet_transcr_reg_TetR-rel_C_sf"/>
</dbReference>
<sequence>MLDAAREEILRQRGRKASLADVARAAGVSRPTVYRRWPDLDAVVRDLCHREINRIVAAVQATTPLRTRSGFAPAIEQIVLVTGAIRDDELFAELWRGQPEFLLPYVFDRLGSSQRSLLRLIADSIEQGQGQGWVRDGDPDKLAAMVLLVTQSAVQSRAVVEPILGEDWSTELHRVLASYLEHPGKE</sequence>
<dbReference type="PANTHER" id="PTHR30055:SF153">
    <property type="entry name" value="HTH-TYPE TRANSCRIPTIONAL REPRESSOR RV3405C"/>
    <property type="match status" value="1"/>
</dbReference>